<evidence type="ECO:0000313" key="4">
    <source>
        <dbReference type="Proteomes" id="UP000031258"/>
    </source>
</evidence>
<reference evidence="3 4" key="1">
    <citation type="submission" date="2014-11" db="EMBL/GenBank/DDBJ databases">
        <title>A Rickettsiales Symbiont of Amoebae With Ancient Features.</title>
        <authorList>
            <person name="Schulz F."/>
            <person name="Martijn J."/>
            <person name="Wascher F."/>
            <person name="Kostanjsek R."/>
            <person name="Ettema T.J."/>
            <person name="Horn M."/>
        </authorList>
    </citation>
    <scope>NUCLEOTIDE SEQUENCE [LARGE SCALE GENOMIC DNA]</scope>
    <source>
        <strain evidence="3 4">UWC36</strain>
    </source>
</reference>
<dbReference type="Proteomes" id="UP000031258">
    <property type="component" value="Unassembled WGS sequence"/>
</dbReference>
<feature type="repeat" description="TPR" evidence="1">
    <location>
        <begin position="547"/>
        <end position="580"/>
    </location>
</feature>
<dbReference type="SUPFAM" id="SSF48452">
    <property type="entry name" value="TPR-like"/>
    <property type="match status" value="1"/>
</dbReference>
<dbReference type="EMBL" id="JSWE01000206">
    <property type="protein sequence ID" value="KIE04310.1"/>
    <property type="molecule type" value="Genomic_DNA"/>
</dbReference>
<evidence type="ECO:0000313" key="3">
    <source>
        <dbReference type="EMBL" id="KIE04310.1"/>
    </source>
</evidence>
<dbReference type="STRING" id="86105.NF27_IN00510"/>
<dbReference type="RefSeq" id="WP_039458909.1">
    <property type="nucleotide sequence ID" value="NZ_JSWE01000206.1"/>
</dbReference>
<organism evidence="3 4">
    <name type="scientific">Candidatus Jidaibacter acanthamoebae</name>
    <dbReference type="NCBI Taxonomy" id="86105"/>
    <lineage>
        <taxon>Bacteria</taxon>
        <taxon>Pseudomonadati</taxon>
        <taxon>Pseudomonadota</taxon>
        <taxon>Alphaproteobacteria</taxon>
        <taxon>Rickettsiales</taxon>
        <taxon>Candidatus Midichloriaceae</taxon>
        <taxon>Candidatus Jidaibacter</taxon>
    </lineage>
</organism>
<sequence>MFKLSKIIAILLLLTFALELKAQSQEPSDTLAQEVKDNDSHYISVKQQPFKATIEIPFKKDSAVAAYIRGNKLWIIFDEYKKFNYDEFGLKNNNSTFNKDNYWVKSLSQQELDHNNTFLVLDLFTIFTKTPQIKLTKNDENWIFEISENISQSTPDIKVESKPYELPFSRVEIEVGESINAIDFIDPFVGDNLLIVPMKSFKQVSKERRFVDFNIFKSIQGVAIRKISDEVSYSANGDVLYISSDDITTLSAKVIPPKSKVIKPLLIDKLSELTSHEKGIINLHPYVVKDANFNYENYKLMHGFDGLNKDENAAAYTKLALLYLANDLYKEANLMLKIIKQSNYEYSCNYKVQLLEVIINFMNKRYDDAFIVVKSIDTADIPINFRDEIRFWQSLIAYASGNTKDYILSNRVGSLFENTSLNFLSGYTPNIITELAIVTIDNKVANKQFKVAEQIVNSALDTKGISEHLKNRLNYITAKYYLSQNQEKVANPYLDECIANVFDTLNRTLCRFEKVKYQLDHSKINPEEAIDVLDKLTYIWRGDQLEIDILDYLGNLYNKNDKYIEALKTWNKIVKYYPNSNNTMVVQRNMSETFIKFFLNSGDEKMAPLEVLAIFYEFKDLIPLGDTGDKIISKFIDNLIRLDLLDRAAAILNYQVLNRLTGLEREEAINKLAKIDINNLKPELALEVLALGDKDFPMVNALVERKYIKAEALYLTRNYNQALDDLKDDYSQRADDIKANIYWDLQYWSEFNNYSEPYLYSIINKKDQLSEEEVKRVLKQAVSYIVTERKDLLAELYKNFKDRMPLNTAYANVLKILSEALLTKPGNGIIGAQDIANYKAIVDNLVQPSGTLK</sequence>
<comment type="caution">
    <text evidence="3">The sequence shown here is derived from an EMBL/GenBank/DDBJ whole genome shotgun (WGS) entry which is preliminary data.</text>
</comment>
<dbReference type="InterPro" id="IPR019734">
    <property type="entry name" value="TPR_rpt"/>
</dbReference>
<evidence type="ECO:0000256" key="1">
    <source>
        <dbReference type="PROSITE-ProRule" id="PRU00339"/>
    </source>
</evidence>
<keyword evidence="1" id="KW-0802">TPR repeat</keyword>
<dbReference type="InterPro" id="IPR011990">
    <property type="entry name" value="TPR-like_helical_dom_sf"/>
</dbReference>
<dbReference type="AlphaFoldDB" id="A0A0C1QWC1"/>
<dbReference type="PROSITE" id="PS50005">
    <property type="entry name" value="TPR"/>
    <property type="match status" value="1"/>
</dbReference>
<gene>
    <name evidence="3" type="ORF">NF27_IN00510</name>
</gene>
<name>A0A0C1QWC1_9RICK</name>
<keyword evidence="2" id="KW-0732">Signal</keyword>
<feature type="signal peptide" evidence="2">
    <location>
        <begin position="1"/>
        <end position="22"/>
    </location>
</feature>
<dbReference type="Gene3D" id="1.25.40.10">
    <property type="entry name" value="Tetratricopeptide repeat domain"/>
    <property type="match status" value="1"/>
</dbReference>
<keyword evidence="4" id="KW-1185">Reference proteome</keyword>
<evidence type="ECO:0000256" key="2">
    <source>
        <dbReference type="SAM" id="SignalP"/>
    </source>
</evidence>
<feature type="chain" id="PRO_5002155544" evidence="2">
    <location>
        <begin position="23"/>
        <end position="853"/>
    </location>
</feature>
<proteinExistence type="predicted"/>
<protein>
    <submittedName>
        <fullName evidence="3">Uncharacterized protein</fullName>
    </submittedName>
</protein>
<accession>A0A0C1QWC1</accession>